<dbReference type="EMBL" id="NIVX01000070">
    <property type="protein sequence ID" value="OWQ74361.1"/>
    <property type="molecule type" value="Genomic_DNA"/>
</dbReference>
<protein>
    <submittedName>
        <fullName evidence="1">Uncharacterized protein</fullName>
    </submittedName>
</protein>
<sequence length="145" mass="16151">MSLRQQLLDLLERLDARDPEHLPVVPLASYFEGNDFEECIAPNQWGFGRPPIAELYARLAMIAAKPEVEGVYVGLHQDWGSALEDDSEWPAAENVHVLTSADVETVEGWLQGLECDGVGEGWPYGQHIDAPVPSEGHRVLTVFWD</sequence>
<gene>
    <name evidence="1" type="ORF">CEE63_10360</name>
</gene>
<accession>A0A246I851</accession>
<dbReference type="AlphaFoldDB" id="A0A246I851"/>
<comment type="caution">
    <text evidence="1">The sequence shown here is derived from an EMBL/GenBank/DDBJ whole genome shotgun (WGS) entry which is preliminary data.</text>
</comment>
<evidence type="ECO:0000313" key="1">
    <source>
        <dbReference type="EMBL" id="OWQ74361.1"/>
    </source>
</evidence>
<reference evidence="1 2" key="1">
    <citation type="submission" date="2017-06" db="EMBL/GenBank/DDBJ databases">
        <authorList>
            <person name="Kim H.J."/>
            <person name="Triplett B.A."/>
        </authorList>
    </citation>
    <scope>NUCLEOTIDE SEQUENCE [LARGE SCALE GENOMIC DNA]</scope>
    <source>
        <strain evidence="1 2">594</strain>
    </source>
</reference>
<dbReference type="RefSeq" id="WP_088496991.1">
    <property type="nucleotide sequence ID" value="NZ_JAJNEH010000130.1"/>
</dbReference>
<name>A0A246I851_STEMA</name>
<proteinExistence type="predicted"/>
<organism evidence="1 2">
    <name type="scientific">Stenotrophomonas maltophilia</name>
    <name type="common">Pseudomonas maltophilia</name>
    <name type="synonym">Xanthomonas maltophilia</name>
    <dbReference type="NCBI Taxonomy" id="40324"/>
    <lineage>
        <taxon>Bacteria</taxon>
        <taxon>Pseudomonadati</taxon>
        <taxon>Pseudomonadota</taxon>
        <taxon>Gammaproteobacteria</taxon>
        <taxon>Lysobacterales</taxon>
        <taxon>Lysobacteraceae</taxon>
        <taxon>Stenotrophomonas</taxon>
        <taxon>Stenotrophomonas maltophilia group</taxon>
    </lineage>
</organism>
<evidence type="ECO:0000313" key="2">
    <source>
        <dbReference type="Proteomes" id="UP000197090"/>
    </source>
</evidence>
<dbReference type="Proteomes" id="UP000197090">
    <property type="component" value="Unassembled WGS sequence"/>
</dbReference>